<gene>
    <name evidence="1" type="ORF">NMU03_13450</name>
</gene>
<protein>
    <submittedName>
        <fullName evidence="1">GyrI-like domain-containing protein</fullName>
    </submittedName>
</protein>
<dbReference type="EMBL" id="CP101620">
    <property type="protein sequence ID" value="UTY38614.1"/>
    <property type="molecule type" value="Genomic_DNA"/>
</dbReference>
<name>A0ABY5HZU5_9FIRM</name>
<evidence type="ECO:0000313" key="2">
    <source>
        <dbReference type="Proteomes" id="UP001060112"/>
    </source>
</evidence>
<proteinExistence type="predicted"/>
<dbReference type="Gene3D" id="3.20.80.10">
    <property type="entry name" value="Regulatory factor, effector binding domain"/>
    <property type="match status" value="1"/>
</dbReference>
<keyword evidence="2" id="KW-1185">Reference proteome</keyword>
<evidence type="ECO:0000313" key="1">
    <source>
        <dbReference type="EMBL" id="UTY38614.1"/>
    </source>
</evidence>
<accession>A0ABY5HZU5</accession>
<reference evidence="1" key="1">
    <citation type="submission" date="2022-07" db="EMBL/GenBank/DDBJ databases">
        <title>Faecal culturing of patients with breast cancer.</title>
        <authorList>
            <person name="Teng N.M.Y."/>
            <person name="Kiu R."/>
            <person name="Evans R."/>
            <person name="Baker D.J."/>
            <person name="Zenner C."/>
            <person name="Robinson S.D."/>
            <person name="Hall L.J."/>
        </authorList>
    </citation>
    <scope>NUCLEOTIDE SEQUENCE</scope>
    <source>
        <strain evidence="1">LH1062</strain>
    </source>
</reference>
<dbReference type="RefSeq" id="WP_290139046.1">
    <property type="nucleotide sequence ID" value="NZ_CP101620.1"/>
</dbReference>
<sequence length="127" mass="15128">MKYEWRKHEKEVYGMKQTPMVIEVPAQQFIMIDGISNPNHQAFSDQVSALFSLAYAIKMGYKNIQDYTVYPLEGIWRQTQDNEKLDKNLLEYTLMIRQPDFITQDMFFESLERVKRKSLILYTMSLS</sequence>
<organism evidence="1 2">
    <name type="scientific">Allocoprobacillus halotolerans</name>
    <dbReference type="NCBI Taxonomy" id="2944914"/>
    <lineage>
        <taxon>Bacteria</taxon>
        <taxon>Bacillati</taxon>
        <taxon>Bacillota</taxon>
        <taxon>Erysipelotrichia</taxon>
        <taxon>Erysipelotrichales</taxon>
        <taxon>Erysipelotrichaceae</taxon>
        <taxon>Allocoprobacillus</taxon>
    </lineage>
</organism>
<dbReference type="Proteomes" id="UP001060112">
    <property type="component" value="Chromosome"/>
</dbReference>
<dbReference type="InterPro" id="IPR011256">
    <property type="entry name" value="Reg_factor_effector_dom_sf"/>
</dbReference>